<dbReference type="Proteomes" id="UP000310685">
    <property type="component" value="Unassembled WGS sequence"/>
</dbReference>
<dbReference type="PANTHER" id="PTHR31809">
    <property type="entry name" value="BUD13 HOMOLOG"/>
    <property type="match status" value="1"/>
</dbReference>
<dbReference type="InterPro" id="IPR051112">
    <property type="entry name" value="CWC26_splicing_factor"/>
</dbReference>
<evidence type="ECO:0000313" key="6">
    <source>
        <dbReference type="Proteomes" id="UP000305647"/>
    </source>
</evidence>
<organism evidence="5 8">
    <name type="scientific">Wallemia mellicola</name>
    <dbReference type="NCBI Taxonomy" id="1708541"/>
    <lineage>
        <taxon>Eukaryota</taxon>
        <taxon>Fungi</taxon>
        <taxon>Dikarya</taxon>
        <taxon>Basidiomycota</taxon>
        <taxon>Wallemiomycotina</taxon>
        <taxon>Wallemiomycetes</taxon>
        <taxon>Wallemiales</taxon>
        <taxon>Wallemiaceae</taxon>
        <taxon>Wallemia</taxon>
    </lineage>
</organism>
<gene>
    <name evidence="5" type="ORF">E3Q01_01359</name>
    <name evidence="4" type="ORF">E3Q10_01534</name>
    <name evidence="3" type="ORF">E3Q22_01679</name>
</gene>
<dbReference type="EMBL" id="SPRX01000012">
    <property type="protein sequence ID" value="TIC67238.1"/>
    <property type="molecule type" value="Genomic_DNA"/>
</dbReference>
<dbReference type="EMBL" id="SPRC01000013">
    <property type="protein sequence ID" value="TIB80843.1"/>
    <property type="molecule type" value="Genomic_DNA"/>
</dbReference>
<comment type="similarity">
    <text evidence="1">Belongs to the CWC26 family.</text>
</comment>
<feature type="compositionally biased region" description="Basic and acidic residues" evidence="2">
    <location>
        <begin position="135"/>
        <end position="146"/>
    </location>
</feature>
<feature type="compositionally biased region" description="Polar residues" evidence="2">
    <location>
        <begin position="94"/>
        <end position="105"/>
    </location>
</feature>
<evidence type="ECO:0000313" key="3">
    <source>
        <dbReference type="EMBL" id="TIB80843.1"/>
    </source>
</evidence>
<dbReference type="Pfam" id="PF09736">
    <property type="entry name" value="Bud13"/>
    <property type="match status" value="1"/>
</dbReference>
<accession>A0A4T0P9A8</accession>
<dbReference type="AlphaFoldDB" id="A0A4T0P9A8"/>
<dbReference type="PANTHER" id="PTHR31809:SF0">
    <property type="entry name" value="BUD13 HOMOLOG"/>
    <property type="match status" value="1"/>
</dbReference>
<proteinExistence type="inferred from homology"/>
<dbReference type="InterPro" id="IPR018609">
    <property type="entry name" value="Bud13"/>
</dbReference>
<dbReference type="GO" id="GO:0003723">
    <property type="term" value="F:RNA binding"/>
    <property type="evidence" value="ECO:0007669"/>
    <property type="project" value="TreeGrafter"/>
</dbReference>
<dbReference type="EMBL" id="SPRO01000011">
    <property type="protein sequence ID" value="TIC31717.1"/>
    <property type="molecule type" value="Genomic_DNA"/>
</dbReference>
<feature type="region of interest" description="Disordered" evidence="2">
    <location>
        <begin position="39"/>
        <end position="156"/>
    </location>
</feature>
<evidence type="ECO:0000313" key="7">
    <source>
        <dbReference type="Proteomes" id="UP000310685"/>
    </source>
</evidence>
<reference evidence="6 7" key="1">
    <citation type="submission" date="2019-03" db="EMBL/GenBank/DDBJ databases">
        <title>Sequencing 25 genomes of Wallemia mellicola.</title>
        <authorList>
            <person name="Gostincar C."/>
        </authorList>
    </citation>
    <scope>NUCLEOTIDE SEQUENCE [LARGE SCALE GENOMIC DNA]</scope>
    <source>
        <strain evidence="3 7">EXF-6152</strain>
        <strain evidence="5 8">EXF-757</strain>
        <strain evidence="4 6">EXF-8738</strain>
    </source>
</reference>
<name>A0A4T0P9A8_9BASI</name>
<dbReference type="GO" id="GO:0000398">
    <property type="term" value="P:mRNA splicing, via spliceosome"/>
    <property type="evidence" value="ECO:0007669"/>
    <property type="project" value="TreeGrafter"/>
</dbReference>
<feature type="compositionally biased region" description="Basic residues" evidence="2">
    <location>
        <begin position="41"/>
        <end position="50"/>
    </location>
</feature>
<dbReference type="GO" id="GO:0005684">
    <property type="term" value="C:U2-type spliceosomal complex"/>
    <property type="evidence" value="ECO:0007669"/>
    <property type="project" value="TreeGrafter"/>
</dbReference>
<evidence type="ECO:0000313" key="5">
    <source>
        <dbReference type="EMBL" id="TIC67238.1"/>
    </source>
</evidence>
<evidence type="ECO:0000256" key="1">
    <source>
        <dbReference type="ARBA" id="ARBA00011069"/>
    </source>
</evidence>
<protein>
    <recommendedName>
        <fullName evidence="9">Pre-mRNA-splicing factor CWC26</fullName>
    </recommendedName>
</protein>
<evidence type="ECO:0000313" key="8">
    <source>
        <dbReference type="Proteomes" id="UP000310708"/>
    </source>
</evidence>
<comment type="caution">
    <text evidence="5">The sequence shown here is derived from an EMBL/GenBank/DDBJ whole genome shotgun (WGS) entry which is preliminary data.</text>
</comment>
<evidence type="ECO:0000256" key="2">
    <source>
        <dbReference type="SAM" id="MobiDB-lite"/>
    </source>
</evidence>
<evidence type="ECO:0008006" key="9">
    <source>
        <dbReference type="Google" id="ProtNLM"/>
    </source>
</evidence>
<feature type="region of interest" description="Disordered" evidence="2">
    <location>
        <begin position="246"/>
        <end position="267"/>
    </location>
</feature>
<dbReference type="GO" id="GO:0070274">
    <property type="term" value="C:RES complex"/>
    <property type="evidence" value="ECO:0007669"/>
    <property type="project" value="TreeGrafter"/>
</dbReference>
<dbReference type="Proteomes" id="UP000305647">
    <property type="component" value="Unassembled WGS sequence"/>
</dbReference>
<dbReference type="Proteomes" id="UP000310708">
    <property type="component" value="Unassembled WGS sequence"/>
</dbReference>
<evidence type="ECO:0000313" key="4">
    <source>
        <dbReference type="EMBL" id="TIC31717.1"/>
    </source>
</evidence>
<sequence length="330" mass="37378">MTYLTLELTVKVEKEMSAKDLYLAEHYLSGPKADAILERAKGKKKKKSKSSTKDGSVTINEDNDLLTSKLDDNDNDDPAVQLVSHSSKFKSIAPPTQASTSTEDNPTVVEDNNDNDFKGGLKSAKQIRQENAQLRAKEEEKRRLEEQSLQNSNQQTIYRDQSGRKIDVKAQEIEAKRLKQERDEAEAKRMEWGKGLVQREDRDKLRKQEEAMKHKSLSKYSDDAEHNAELMDVERWNDPAAAFITKKTSSGPKKPKYTGPPPPPNRFGISPGYRWDGVDRSNGFEQKLFQSINSRKRKCEKPTCKSSNLITSQVPYTSTVNGLGKICRLL</sequence>